<gene>
    <name evidence="4" type="ORF">BSAL_31070</name>
</gene>
<dbReference type="Proteomes" id="UP000051952">
    <property type="component" value="Unassembled WGS sequence"/>
</dbReference>
<proteinExistence type="predicted"/>
<dbReference type="AlphaFoldDB" id="A0A0S4JLL2"/>
<dbReference type="PANTHER" id="PTHR46713:SF1">
    <property type="entry name" value="F13M7.16 PROTEIN"/>
    <property type="match status" value="1"/>
</dbReference>
<dbReference type="SUPFAM" id="SSF143503">
    <property type="entry name" value="PUG domain-like"/>
    <property type="match status" value="1"/>
</dbReference>
<evidence type="ECO:0000256" key="2">
    <source>
        <dbReference type="SAM" id="MobiDB-lite"/>
    </source>
</evidence>
<dbReference type="Pfam" id="PF09409">
    <property type="entry name" value="PUB"/>
    <property type="match status" value="1"/>
</dbReference>
<dbReference type="Gene3D" id="1.20.58.2190">
    <property type="match status" value="1"/>
</dbReference>
<dbReference type="VEuPathDB" id="TriTrypDB:BSAL_31070"/>
<evidence type="ECO:0000256" key="1">
    <source>
        <dbReference type="SAM" id="Coils"/>
    </source>
</evidence>
<evidence type="ECO:0000313" key="5">
    <source>
        <dbReference type="Proteomes" id="UP000051952"/>
    </source>
</evidence>
<sequence>MSAEAHENHSATAPPCEEDENPTISTAPAGNEEDTFAGETFTMSSTLLEALLLMGFSENAIKKSIAAGCINEDTCTQWIGMHQGHPELDTPLDANVRVVVKVAKVLTAEEKAAKAAELKEFIRVKKAQEAVHLAQQEREAEKKRIEMGKHVLEAKEQRESAQRALLAEERRKEKEADARAREKIQIELAIDKYTRQGKTPEQAKATALEELEERKKRARDEAAERLKALQSSSASAPQGSSGDGGSSATSSAWNLERVLGVMAQPTTSATDTLSSVFQEPTIPPPTVESFTELLASISKEAASPEAASTCIATIKTILSNIVDAPFDNKKRTLKASSNVFRTRISPYPSAVRLLRAVNFELTPDAEGELFVSLSSVVLRYLHRALEALSKN</sequence>
<evidence type="ECO:0000259" key="3">
    <source>
        <dbReference type="Pfam" id="PF09409"/>
    </source>
</evidence>
<dbReference type="InterPro" id="IPR036339">
    <property type="entry name" value="PUB-like_dom_sf"/>
</dbReference>
<name>A0A0S4JLL2_BODSA</name>
<feature type="region of interest" description="Disordered" evidence="2">
    <location>
        <begin position="1"/>
        <end position="34"/>
    </location>
</feature>
<dbReference type="EMBL" id="CYKH01001902">
    <property type="protein sequence ID" value="CUG91274.1"/>
    <property type="molecule type" value="Genomic_DNA"/>
</dbReference>
<dbReference type="OrthoDB" id="49605at2759"/>
<dbReference type="InterPro" id="IPR018997">
    <property type="entry name" value="PUB_domain"/>
</dbReference>
<keyword evidence="5" id="KW-1185">Reference proteome</keyword>
<feature type="region of interest" description="Disordered" evidence="2">
    <location>
        <begin position="211"/>
        <end position="250"/>
    </location>
</feature>
<feature type="coiled-coil region" evidence="1">
    <location>
        <begin position="124"/>
        <end position="171"/>
    </location>
</feature>
<evidence type="ECO:0000313" key="4">
    <source>
        <dbReference type="EMBL" id="CUG91274.1"/>
    </source>
</evidence>
<protein>
    <recommendedName>
        <fullName evidence="3">PUB domain-containing protein</fullName>
    </recommendedName>
</protein>
<feature type="compositionally biased region" description="Low complexity" evidence="2">
    <location>
        <begin position="228"/>
        <end position="250"/>
    </location>
</feature>
<feature type="compositionally biased region" description="Basic and acidic residues" evidence="2">
    <location>
        <begin position="212"/>
        <end position="227"/>
    </location>
</feature>
<keyword evidence="1" id="KW-0175">Coiled coil</keyword>
<accession>A0A0S4JLL2</accession>
<dbReference type="CDD" id="cd09212">
    <property type="entry name" value="PUB"/>
    <property type="match status" value="1"/>
</dbReference>
<dbReference type="Gene3D" id="1.10.8.10">
    <property type="entry name" value="DNA helicase RuvA subunit, C-terminal domain"/>
    <property type="match status" value="1"/>
</dbReference>
<feature type="domain" description="PUB" evidence="3">
    <location>
        <begin position="305"/>
        <end position="375"/>
    </location>
</feature>
<organism evidence="4 5">
    <name type="scientific">Bodo saltans</name>
    <name type="common">Flagellated protozoan</name>
    <dbReference type="NCBI Taxonomy" id="75058"/>
    <lineage>
        <taxon>Eukaryota</taxon>
        <taxon>Discoba</taxon>
        <taxon>Euglenozoa</taxon>
        <taxon>Kinetoplastea</taxon>
        <taxon>Metakinetoplastina</taxon>
        <taxon>Eubodonida</taxon>
        <taxon>Bodonidae</taxon>
        <taxon>Bodo</taxon>
    </lineage>
</organism>
<dbReference type="PANTHER" id="PTHR46713">
    <property type="entry name" value="F13M7.16 PROTEIN"/>
    <property type="match status" value="1"/>
</dbReference>
<reference evidence="5" key="1">
    <citation type="submission" date="2015-09" db="EMBL/GenBank/DDBJ databases">
        <authorList>
            <consortium name="Pathogen Informatics"/>
        </authorList>
    </citation>
    <scope>NUCLEOTIDE SEQUENCE [LARGE SCALE GENOMIC DNA]</scope>
    <source>
        <strain evidence="5">Lake Konstanz</strain>
    </source>
</reference>
<dbReference type="OMA" id="LLRWCGF"/>